<evidence type="ECO:0000259" key="1">
    <source>
        <dbReference type="PROSITE" id="PS51459"/>
    </source>
</evidence>
<dbReference type="PANTHER" id="PTHR35810:SF1">
    <property type="entry name" value="CYTOPLASMIC PROTEIN"/>
    <property type="match status" value="1"/>
</dbReference>
<keyword evidence="3" id="KW-1185">Reference proteome</keyword>
<gene>
    <name evidence="2" type="ordered locus">Gura_3598</name>
</gene>
<organism evidence="2 3">
    <name type="scientific">Geotalea uraniireducens (strain Rf4)</name>
    <name type="common">Geobacter uraniireducens</name>
    <dbReference type="NCBI Taxonomy" id="351605"/>
    <lineage>
        <taxon>Bacteria</taxon>
        <taxon>Pseudomonadati</taxon>
        <taxon>Thermodesulfobacteriota</taxon>
        <taxon>Desulfuromonadia</taxon>
        <taxon>Geobacterales</taxon>
        <taxon>Geobacteraceae</taxon>
        <taxon>Geotalea</taxon>
    </lineage>
</organism>
<dbReference type="STRING" id="351605.Gura_3598"/>
<dbReference type="Gene3D" id="1.20.120.1870">
    <property type="entry name" value="Fic/DOC protein, Fido domain"/>
    <property type="match status" value="1"/>
</dbReference>
<dbReference type="InterPro" id="IPR011204">
    <property type="entry name" value="Virulence_RhuM-like"/>
</dbReference>
<dbReference type="InterPro" id="IPR053737">
    <property type="entry name" value="Type_II_TA_Toxin"/>
</dbReference>
<dbReference type="PANTHER" id="PTHR35810">
    <property type="entry name" value="CYTOPLASMIC PROTEIN-RELATED"/>
    <property type="match status" value="1"/>
</dbReference>
<sequence>MTITDNAVVLYQTPDGATSLAVHLEKETVWLTQKQLAELFNKDVRTINEHIRNIFREGELDESSVIRKFRITAADGKTYDTAHYNLDVIISVGYRVKSQQGTRFRQWATHVLRDHIVKGYTVNEQRFREQAEKLTDMRRTVELLARTLANQELVNETGKDVLRVITDYAYALTLLDRYDHGTLSIEETTRQALHVIDYDEAIGIVISMKGDFDGLFGIEKDQGFKSALGAIYQTFGGEELYPSVEEKGANLLYFVVKNHAFSDGNKRIAAALFIYFLGMNGILYRPDGSKRLADNALVALTLLIAESRPEEKETIAKVIVNLINRKND</sequence>
<name>A5G7I4_GEOUR</name>
<dbReference type="Proteomes" id="UP000006695">
    <property type="component" value="Chromosome"/>
</dbReference>
<accession>A5G7I4</accession>
<dbReference type="Pfam" id="PF13310">
    <property type="entry name" value="Virulence_RhuM"/>
    <property type="match status" value="1"/>
</dbReference>
<evidence type="ECO:0000313" key="3">
    <source>
        <dbReference type="Proteomes" id="UP000006695"/>
    </source>
</evidence>
<dbReference type="RefSeq" id="WP_011940407.1">
    <property type="nucleotide sequence ID" value="NC_009483.1"/>
</dbReference>
<evidence type="ECO:0000313" key="2">
    <source>
        <dbReference type="EMBL" id="ABQ27752.1"/>
    </source>
</evidence>
<proteinExistence type="predicted"/>
<feature type="domain" description="Fido" evidence="1">
    <location>
        <begin position="185"/>
        <end position="321"/>
    </location>
</feature>
<protein>
    <submittedName>
        <fullName evidence="2">Death-on-curing family protein</fullName>
    </submittedName>
</protein>
<dbReference type="EMBL" id="CP000698">
    <property type="protein sequence ID" value="ABQ27752.1"/>
    <property type="molecule type" value="Genomic_DNA"/>
</dbReference>
<dbReference type="AlphaFoldDB" id="A5G7I4"/>
<dbReference type="PROSITE" id="PS51459">
    <property type="entry name" value="FIDO"/>
    <property type="match status" value="1"/>
</dbReference>
<reference evidence="2 3" key="1">
    <citation type="submission" date="2007-05" db="EMBL/GenBank/DDBJ databases">
        <title>Complete sequence of Geobacter uraniireducens Rf4.</title>
        <authorList>
            <consortium name="US DOE Joint Genome Institute"/>
            <person name="Copeland A."/>
            <person name="Lucas S."/>
            <person name="Lapidus A."/>
            <person name="Barry K."/>
            <person name="Detter J.C."/>
            <person name="Glavina del Rio T."/>
            <person name="Hammon N."/>
            <person name="Israni S."/>
            <person name="Dalin E."/>
            <person name="Tice H."/>
            <person name="Pitluck S."/>
            <person name="Chertkov O."/>
            <person name="Brettin T."/>
            <person name="Bruce D."/>
            <person name="Han C."/>
            <person name="Schmutz J."/>
            <person name="Larimer F."/>
            <person name="Land M."/>
            <person name="Hauser L."/>
            <person name="Kyrpides N."/>
            <person name="Mikhailova N."/>
            <person name="Shelobolina E."/>
            <person name="Aklujkar M."/>
            <person name="Lovley D."/>
            <person name="Richardson P."/>
        </authorList>
    </citation>
    <scope>NUCLEOTIDE SEQUENCE [LARGE SCALE GENOMIC DNA]</scope>
    <source>
        <strain evidence="2 3">Rf4</strain>
    </source>
</reference>
<dbReference type="KEGG" id="gur:Gura_3598"/>
<dbReference type="HOGENOM" id="CLU_048266_1_0_7"/>
<dbReference type="Pfam" id="PF02661">
    <property type="entry name" value="Fic"/>
    <property type="match status" value="1"/>
</dbReference>
<dbReference type="InterPro" id="IPR003812">
    <property type="entry name" value="Fido"/>
</dbReference>